<dbReference type="Proteomes" id="UP000186218">
    <property type="component" value="Unassembled WGS sequence"/>
</dbReference>
<dbReference type="AlphaFoldDB" id="A0A1N7EPI2"/>
<proteinExistence type="predicted"/>
<gene>
    <name evidence="1" type="ORF">SAMN05445060_1534</name>
</gene>
<dbReference type="Gene3D" id="3.40.50.2000">
    <property type="entry name" value="Glycogen Phosphorylase B"/>
    <property type="match status" value="2"/>
</dbReference>
<name>A0A1N7EPI2_9NOCA</name>
<organism evidence="1 2">
    <name type="scientific">Williamsia sterculiae</name>
    <dbReference type="NCBI Taxonomy" id="1344003"/>
    <lineage>
        <taxon>Bacteria</taxon>
        <taxon>Bacillati</taxon>
        <taxon>Actinomycetota</taxon>
        <taxon>Actinomycetes</taxon>
        <taxon>Mycobacteriales</taxon>
        <taxon>Nocardiaceae</taxon>
        <taxon>Williamsia</taxon>
    </lineage>
</organism>
<dbReference type="STRING" id="1344003.SAMN05445060_1534"/>
<dbReference type="OrthoDB" id="3287135at2"/>
<sequence length="360" mass="40227">MISVASVPTGHAYVAHLRVPGDLADVAVVRLPDPVPPDALTAEQWWPPRWLEPEYVVSQQDTFDLIHLHFGFEHYSTDELTSLVTVLRGLGKPLVFTVHDLHNPHFADDTAHLAQLDVLIPAADALITLTASAADEIERRWSRSATVIAHPHVAPLHLIGMARRPREEFVVGLHAKSLRANLDPLTVVDTVIDAVRDLPTATVRIDLDSHVLDDAADASRRDVAHALLRRRAVRGVDVRVHPRFSDDQLWEYLSDIDVSVMPYRFGTHSGWLEACHDLGVTAVVADCGHHRSQQACRTFGFGARRFDPESLREALRSAYEMRDRPPQVSAAARRSQREQIAAAHERIYREVLDRRVGVAV</sequence>
<protein>
    <submittedName>
        <fullName evidence="1">Glycosyltransferase involved in cell wall bisynthesis</fullName>
    </submittedName>
</protein>
<dbReference type="SUPFAM" id="SSF53756">
    <property type="entry name" value="UDP-Glycosyltransferase/glycogen phosphorylase"/>
    <property type="match status" value="1"/>
</dbReference>
<dbReference type="RefSeq" id="WP_143690235.1">
    <property type="nucleotide sequence ID" value="NZ_FTNT01000003.1"/>
</dbReference>
<dbReference type="EMBL" id="FTNT01000003">
    <property type="protein sequence ID" value="SIR90001.1"/>
    <property type="molecule type" value="Genomic_DNA"/>
</dbReference>
<evidence type="ECO:0000313" key="1">
    <source>
        <dbReference type="EMBL" id="SIR90001.1"/>
    </source>
</evidence>
<dbReference type="GO" id="GO:0016740">
    <property type="term" value="F:transferase activity"/>
    <property type="evidence" value="ECO:0007669"/>
    <property type="project" value="UniProtKB-KW"/>
</dbReference>
<keyword evidence="2" id="KW-1185">Reference proteome</keyword>
<reference evidence="1 2" key="1">
    <citation type="submission" date="2017-01" db="EMBL/GenBank/DDBJ databases">
        <authorList>
            <person name="Mah S.A."/>
            <person name="Swanson W.J."/>
            <person name="Moy G.W."/>
            <person name="Vacquier V.D."/>
        </authorList>
    </citation>
    <scope>NUCLEOTIDE SEQUENCE [LARGE SCALE GENOMIC DNA]</scope>
    <source>
        <strain evidence="1 2">CPCC 203464</strain>
    </source>
</reference>
<accession>A0A1N7EPI2</accession>
<evidence type="ECO:0000313" key="2">
    <source>
        <dbReference type="Proteomes" id="UP000186218"/>
    </source>
</evidence>
<keyword evidence="1" id="KW-0808">Transferase</keyword>